<name>A0A9X0DDC7_9CNID</name>
<feature type="region of interest" description="Disordered" evidence="1">
    <location>
        <begin position="228"/>
        <end position="249"/>
    </location>
</feature>
<organism evidence="2 3">
    <name type="scientific">Desmophyllum pertusum</name>
    <dbReference type="NCBI Taxonomy" id="174260"/>
    <lineage>
        <taxon>Eukaryota</taxon>
        <taxon>Metazoa</taxon>
        <taxon>Cnidaria</taxon>
        <taxon>Anthozoa</taxon>
        <taxon>Hexacorallia</taxon>
        <taxon>Scleractinia</taxon>
        <taxon>Caryophylliina</taxon>
        <taxon>Caryophylliidae</taxon>
        <taxon>Desmophyllum</taxon>
    </lineage>
</organism>
<proteinExistence type="predicted"/>
<evidence type="ECO:0000313" key="3">
    <source>
        <dbReference type="Proteomes" id="UP001163046"/>
    </source>
</evidence>
<keyword evidence="3" id="KW-1185">Reference proteome</keyword>
<evidence type="ECO:0000313" key="2">
    <source>
        <dbReference type="EMBL" id="KAJ7393884.1"/>
    </source>
</evidence>
<dbReference type="EMBL" id="MU825397">
    <property type="protein sequence ID" value="KAJ7393884.1"/>
    <property type="molecule type" value="Genomic_DNA"/>
</dbReference>
<dbReference type="OrthoDB" id="6000096at2759"/>
<sequence>MNTSRGFRKAVHRNTAVEGNLQKNLENIEGERKRFIRSLREKKLNFIERKSALPKIRFSTPEVEEKEPRDSPDNFDMSELCDWKLLSKKRLSMPNEMKGLTTQNRLQLTKTGGERASTPQPTMAVDVCTVLRPHSPLTLRRRQSEILPSETKAPPLLGRQLSLPAGKNILAEIPAWKDEQYESHQTSQRVQAPFATLGTQLPHSPLLQRQQRGFSKCLSPLDITDERQSVSLPASPRARRRRAESLDSGQLKERKDVFAQLSKAEQRLRSLSVDCEKIETKIEYRRIKDHLVYSLAFS</sequence>
<evidence type="ECO:0000256" key="1">
    <source>
        <dbReference type="SAM" id="MobiDB-lite"/>
    </source>
</evidence>
<protein>
    <submittedName>
        <fullName evidence="2">Uncharacterized protein</fullName>
    </submittedName>
</protein>
<gene>
    <name evidence="2" type="ORF">OS493_003551</name>
</gene>
<comment type="caution">
    <text evidence="2">The sequence shown here is derived from an EMBL/GenBank/DDBJ whole genome shotgun (WGS) entry which is preliminary data.</text>
</comment>
<dbReference type="AlphaFoldDB" id="A0A9X0DDC7"/>
<dbReference type="Proteomes" id="UP001163046">
    <property type="component" value="Unassembled WGS sequence"/>
</dbReference>
<reference evidence="2" key="1">
    <citation type="submission" date="2023-01" db="EMBL/GenBank/DDBJ databases">
        <title>Genome assembly of the deep-sea coral Lophelia pertusa.</title>
        <authorList>
            <person name="Herrera S."/>
            <person name="Cordes E."/>
        </authorList>
    </citation>
    <scope>NUCLEOTIDE SEQUENCE</scope>
    <source>
        <strain evidence="2">USNM1676648</strain>
        <tissue evidence="2">Polyp</tissue>
    </source>
</reference>
<accession>A0A9X0DDC7</accession>